<evidence type="ECO:0000256" key="1">
    <source>
        <dbReference type="SAM" id="MobiDB-lite"/>
    </source>
</evidence>
<evidence type="ECO:0000313" key="2">
    <source>
        <dbReference type="EMBL" id="MQL96960.1"/>
    </source>
</evidence>
<feature type="region of interest" description="Disordered" evidence="1">
    <location>
        <begin position="84"/>
        <end position="120"/>
    </location>
</feature>
<organism evidence="2 3">
    <name type="scientific">Colocasia esculenta</name>
    <name type="common">Wild taro</name>
    <name type="synonym">Arum esculentum</name>
    <dbReference type="NCBI Taxonomy" id="4460"/>
    <lineage>
        <taxon>Eukaryota</taxon>
        <taxon>Viridiplantae</taxon>
        <taxon>Streptophyta</taxon>
        <taxon>Embryophyta</taxon>
        <taxon>Tracheophyta</taxon>
        <taxon>Spermatophyta</taxon>
        <taxon>Magnoliopsida</taxon>
        <taxon>Liliopsida</taxon>
        <taxon>Araceae</taxon>
        <taxon>Aroideae</taxon>
        <taxon>Colocasieae</taxon>
        <taxon>Colocasia</taxon>
    </lineage>
</organism>
<protein>
    <submittedName>
        <fullName evidence="2">Uncharacterized protein</fullName>
    </submittedName>
</protein>
<dbReference type="AlphaFoldDB" id="A0A843VTU1"/>
<dbReference type="Proteomes" id="UP000652761">
    <property type="component" value="Unassembled WGS sequence"/>
</dbReference>
<comment type="caution">
    <text evidence="2">The sequence shown here is derived from an EMBL/GenBank/DDBJ whole genome shotgun (WGS) entry which is preliminary data.</text>
</comment>
<sequence>MPRAVCPFGAEKLEGDGTGNGYGIEQSANIPERVTFVSRLGSAVAFIDFCDQASSVLELGACRNLRELPEGLVLPPAATARTLCPSSTTPSWRRNLPPPPAPPPHTGTPNPLEYCEENFS</sequence>
<evidence type="ECO:0000313" key="3">
    <source>
        <dbReference type="Proteomes" id="UP000652761"/>
    </source>
</evidence>
<dbReference type="EMBL" id="NMUH01001983">
    <property type="protein sequence ID" value="MQL96960.1"/>
    <property type="molecule type" value="Genomic_DNA"/>
</dbReference>
<accession>A0A843VTU1</accession>
<proteinExistence type="predicted"/>
<keyword evidence="3" id="KW-1185">Reference proteome</keyword>
<feature type="compositionally biased region" description="Pro residues" evidence="1">
    <location>
        <begin position="96"/>
        <end position="106"/>
    </location>
</feature>
<name>A0A843VTU1_COLES</name>
<gene>
    <name evidence="2" type="ORF">Taro_029650</name>
</gene>
<reference evidence="2" key="1">
    <citation type="submission" date="2017-07" db="EMBL/GenBank/DDBJ databases">
        <title>Taro Niue Genome Assembly and Annotation.</title>
        <authorList>
            <person name="Atibalentja N."/>
            <person name="Keating K."/>
            <person name="Fields C.J."/>
        </authorList>
    </citation>
    <scope>NUCLEOTIDE SEQUENCE</scope>
    <source>
        <strain evidence="2">Niue_2</strain>
        <tissue evidence="2">Leaf</tissue>
    </source>
</reference>